<evidence type="ECO:0000256" key="1">
    <source>
        <dbReference type="SAM" id="SignalP"/>
    </source>
</evidence>
<comment type="caution">
    <text evidence="2">The sequence shown here is derived from an EMBL/GenBank/DDBJ whole genome shotgun (WGS) entry which is preliminary data.</text>
</comment>
<protein>
    <submittedName>
        <fullName evidence="2">Uncharacterized protein</fullName>
    </submittedName>
</protein>
<feature type="chain" id="PRO_5045751862" evidence="1">
    <location>
        <begin position="18"/>
        <end position="225"/>
    </location>
</feature>
<evidence type="ECO:0000313" key="3">
    <source>
        <dbReference type="Proteomes" id="UP001303046"/>
    </source>
</evidence>
<name>A0ABR1C5A4_NECAM</name>
<organism evidence="2 3">
    <name type="scientific">Necator americanus</name>
    <name type="common">Human hookworm</name>
    <dbReference type="NCBI Taxonomy" id="51031"/>
    <lineage>
        <taxon>Eukaryota</taxon>
        <taxon>Metazoa</taxon>
        <taxon>Ecdysozoa</taxon>
        <taxon>Nematoda</taxon>
        <taxon>Chromadorea</taxon>
        <taxon>Rhabditida</taxon>
        <taxon>Rhabditina</taxon>
        <taxon>Rhabditomorpha</taxon>
        <taxon>Strongyloidea</taxon>
        <taxon>Ancylostomatidae</taxon>
        <taxon>Bunostominae</taxon>
        <taxon>Necator</taxon>
    </lineage>
</organism>
<feature type="signal peptide" evidence="1">
    <location>
        <begin position="1"/>
        <end position="17"/>
    </location>
</feature>
<dbReference type="Proteomes" id="UP001303046">
    <property type="component" value="Unassembled WGS sequence"/>
</dbReference>
<proteinExistence type="predicted"/>
<gene>
    <name evidence="2" type="primary">Necator_chrII.g5022</name>
    <name evidence="2" type="ORF">RB195_017230</name>
</gene>
<evidence type="ECO:0000313" key="2">
    <source>
        <dbReference type="EMBL" id="KAK6733360.1"/>
    </source>
</evidence>
<dbReference type="EMBL" id="JAVFWL010000002">
    <property type="protein sequence ID" value="KAK6733360.1"/>
    <property type="molecule type" value="Genomic_DNA"/>
</dbReference>
<sequence>MLLLLLVGLRTATACIASVDPEDVTTPPPPCLTCPLPVYRNNCNGVSGRSPCPNSAQANVQARNSGTDCILVFRCPAGTRAFVWPTGRNTPIPYSGTDLICDGPGGNQWRTDMGLNVESLSCMGPVPVVDCTLCPSVPRTYVDCTIYGRMNCYPNPAMISADIQKTGQQCRLIVLCGPGTTFHYIGPSGPVDTGSTIGIPICTMTGLTWVFMGTTITGVTCMSAT</sequence>
<keyword evidence="1" id="KW-0732">Signal</keyword>
<reference evidence="2 3" key="1">
    <citation type="submission" date="2023-08" db="EMBL/GenBank/DDBJ databases">
        <title>A Necator americanus chromosomal reference genome.</title>
        <authorList>
            <person name="Ilik V."/>
            <person name="Petrzelkova K.J."/>
            <person name="Pardy F."/>
            <person name="Fuh T."/>
            <person name="Niatou-Singa F.S."/>
            <person name="Gouil Q."/>
            <person name="Baker L."/>
            <person name="Ritchie M.E."/>
            <person name="Jex A.R."/>
            <person name="Gazzola D."/>
            <person name="Li H."/>
            <person name="Toshio Fujiwara R."/>
            <person name="Zhan B."/>
            <person name="Aroian R.V."/>
            <person name="Pafco B."/>
            <person name="Schwarz E.M."/>
        </authorList>
    </citation>
    <scope>NUCLEOTIDE SEQUENCE [LARGE SCALE GENOMIC DNA]</scope>
    <source>
        <strain evidence="2 3">Aroian</strain>
        <tissue evidence="2">Whole animal</tissue>
    </source>
</reference>
<accession>A0ABR1C5A4</accession>
<keyword evidence="3" id="KW-1185">Reference proteome</keyword>